<evidence type="ECO:0000313" key="16">
    <source>
        <dbReference type="EMBL" id="EAT35599.1"/>
    </source>
</evidence>
<sequence>MVSVLNTIDTGHEDMIHGAEVDYYGLRLATCSSDNSVKIFDIKGGAQTLAADLKGHGGPVWQVAWAHPRYGNILASCSYDRKVIIWKEAGPGDWTKWFEYSNHDSSVNSVAWAPAEYGLILACGSSDGSVSILTASIEAGTWDSKKIPNAHSIGCNTVSWCPATAPEPAFDQRPSKVNLAVKRLATGGCDNSVKIWKEDGDRWEEEKRLELHSDWVRDVAWAPNVGLPRHQIASCSQDRRVIIWSSDDLQNWQSMILNNFDDVVWNVSWSLTGNILAVSGGDNKISLWRENNEGQWICISEDTNSAGQSHPPLNQTQNNSFQQQEQQQRVQNWPARLWRPSSLEESQNYNRRSN</sequence>
<evidence type="ECO:0000256" key="15">
    <source>
        <dbReference type="SAM" id="MobiDB-lite"/>
    </source>
</evidence>
<feature type="repeat" description="WD" evidence="14">
    <location>
        <begin position="257"/>
        <end position="288"/>
    </location>
</feature>
<dbReference type="InterPro" id="IPR015943">
    <property type="entry name" value="WD40/YVTN_repeat-like_dom_sf"/>
</dbReference>
<reference evidence="16" key="3">
    <citation type="submission" date="2012-09" db="EMBL/GenBank/DDBJ databases">
        <authorList>
            <consortium name="VectorBase"/>
        </authorList>
    </citation>
    <scope>NUCLEOTIDE SEQUENCE</scope>
    <source>
        <strain evidence="16">Liverpool</strain>
    </source>
</reference>
<dbReference type="GO" id="GO:0032527">
    <property type="term" value="P:protein exit from endoplasmic reticulum"/>
    <property type="evidence" value="ECO:0007669"/>
    <property type="project" value="TreeGrafter"/>
</dbReference>
<organism evidence="16 17">
    <name type="scientific">Aedes aegypti</name>
    <name type="common">Yellowfever mosquito</name>
    <name type="synonym">Culex aegypti</name>
    <dbReference type="NCBI Taxonomy" id="7159"/>
    <lineage>
        <taxon>Eukaryota</taxon>
        <taxon>Metazoa</taxon>
        <taxon>Ecdysozoa</taxon>
        <taxon>Arthropoda</taxon>
        <taxon>Hexapoda</taxon>
        <taxon>Insecta</taxon>
        <taxon>Pterygota</taxon>
        <taxon>Neoptera</taxon>
        <taxon>Endopterygota</taxon>
        <taxon>Diptera</taxon>
        <taxon>Nematocera</taxon>
        <taxon>Culicoidea</taxon>
        <taxon>Culicidae</taxon>
        <taxon>Culicinae</taxon>
        <taxon>Aedini</taxon>
        <taxon>Aedes</taxon>
        <taxon>Stegomyia</taxon>
    </lineage>
</organism>
<dbReference type="eggNOG" id="KOG1332">
    <property type="taxonomic scope" value="Eukaryota"/>
</dbReference>
<evidence type="ECO:0000313" key="17">
    <source>
        <dbReference type="Proteomes" id="UP000682892"/>
    </source>
</evidence>
<keyword evidence="12" id="KW-0458">Lysosome</keyword>
<evidence type="ECO:0000256" key="4">
    <source>
        <dbReference type="ARBA" id="ARBA00019195"/>
    </source>
</evidence>
<dbReference type="PANTHER" id="PTHR11024:SF2">
    <property type="entry name" value="PROTEIN SEC13 HOMOLOG"/>
    <property type="match status" value="1"/>
</dbReference>
<dbReference type="PROSITE" id="PS50082">
    <property type="entry name" value="WD_REPEATS_2"/>
    <property type="match status" value="5"/>
</dbReference>
<dbReference type="GO" id="GO:0006606">
    <property type="term" value="P:protein import into nucleus"/>
    <property type="evidence" value="ECO:0007669"/>
    <property type="project" value="TreeGrafter"/>
</dbReference>
<feature type="compositionally biased region" description="Polar residues" evidence="15">
    <location>
        <begin position="302"/>
        <end position="313"/>
    </location>
</feature>
<dbReference type="GO" id="GO:0090114">
    <property type="term" value="P:COPII-coated vesicle budding"/>
    <property type="evidence" value="ECO:0007669"/>
    <property type="project" value="TreeGrafter"/>
</dbReference>
<evidence type="ECO:0000256" key="1">
    <source>
        <dbReference type="ARBA" id="ARBA00004371"/>
    </source>
</evidence>
<dbReference type="InterPro" id="IPR001680">
    <property type="entry name" value="WD40_rpt"/>
</dbReference>
<comment type="subcellular location">
    <subcellularLocation>
        <location evidence="1">Lysosome</location>
    </subcellularLocation>
    <subcellularLocation>
        <location evidence="2">Nucleus</location>
        <location evidence="2">Nuclear pore complex</location>
    </subcellularLocation>
</comment>
<keyword evidence="13" id="KW-0539">Nucleus</keyword>
<evidence type="ECO:0000256" key="10">
    <source>
        <dbReference type="ARBA" id="ARBA00023010"/>
    </source>
</evidence>
<reference evidence="16" key="1">
    <citation type="submission" date="2005-10" db="EMBL/GenBank/DDBJ databases">
        <authorList>
            <person name="Loftus B.J."/>
            <person name="Nene V.M."/>
            <person name="Hannick L.I."/>
            <person name="Bidwell S."/>
            <person name="Haas B."/>
            <person name="Amedeo P."/>
            <person name="Orvis J."/>
            <person name="Wortman J.R."/>
            <person name="White O.R."/>
            <person name="Salzberg S."/>
            <person name="Shumway M."/>
            <person name="Koo H."/>
            <person name="Zhao Y."/>
            <person name="Holmes M."/>
            <person name="Miller J."/>
            <person name="Schatz M."/>
            <person name="Pop M."/>
            <person name="Pai G."/>
            <person name="Utterback T."/>
            <person name="Rogers Y.-H."/>
            <person name="Kravitz S."/>
            <person name="Fraser C.M."/>
        </authorList>
    </citation>
    <scope>NUCLEOTIDE SEQUENCE</scope>
    <source>
        <strain evidence="16">Liverpool</strain>
    </source>
</reference>
<feature type="repeat" description="WD" evidence="14">
    <location>
        <begin position="9"/>
        <end position="50"/>
    </location>
</feature>
<dbReference type="InterPro" id="IPR036322">
    <property type="entry name" value="WD40_repeat_dom_sf"/>
</dbReference>
<feature type="repeat" description="WD" evidence="14">
    <location>
        <begin position="100"/>
        <end position="132"/>
    </location>
</feature>
<dbReference type="SMART" id="SM00320">
    <property type="entry name" value="WD40"/>
    <property type="match status" value="6"/>
</dbReference>
<comment type="similarity">
    <text evidence="3">Belongs to the WD repeat SEC13 family.</text>
</comment>
<dbReference type="GO" id="GO:0051028">
    <property type="term" value="P:mRNA transport"/>
    <property type="evidence" value="ECO:0007669"/>
    <property type="project" value="UniProtKB-KW"/>
</dbReference>
<keyword evidence="9" id="KW-0653">Protein transport</keyword>
<dbReference type="OMA" id="IWKEEGD"/>
<dbReference type="GO" id="GO:0005198">
    <property type="term" value="F:structural molecule activity"/>
    <property type="evidence" value="ECO:0007669"/>
    <property type="project" value="InterPro"/>
</dbReference>
<evidence type="ECO:0000256" key="9">
    <source>
        <dbReference type="ARBA" id="ARBA00022927"/>
    </source>
</evidence>
<gene>
    <name evidence="16" type="ORF">AaeL_AAEL012240</name>
</gene>
<evidence type="ECO:0000256" key="5">
    <source>
        <dbReference type="ARBA" id="ARBA00022448"/>
    </source>
</evidence>
<dbReference type="HOGENOM" id="CLU_032441_0_1_1"/>
<evidence type="ECO:0000256" key="7">
    <source>
        <dbReference type="ARBA" id="ARBA00022737"/>
    </source>
</evidence>
<name>Q16MP1_AEDAE</name>
<feature type="region of interest" description="Disordered" evidence="15">
    <location>
        <begin position="302"/>
        <end position="334"/>
    </location>
</feature>
<keyword evidence="11" id="KW-0906">Nuclear pore complex</keyword>
<evidence type="ECO:0000256" key="12">
    <source>
        <dbReference type="ARBA" id="ARBA00023228"/>
    </source>
</evidence>
<keyword evidence="10" id="KW-0811">Translocation</keyword>
<evidence type="ECO:0000256" key="3">
    <source>
        <dbReference type="ARBA" id="ARBA00010102"/>
    </source>
</evidence>
<dbReference type="SUPFAM" id="SSF50978">
    <property type="entry name" value="WD40 repeat-like"/>
    <property type="match status" value="1"/>
</dbReference>
<dbReference type="EMBL" id="CH477855">
    <property type="protein sequence ID" value="EAT35599.1"/>
    <property type="molecule type" value="Genomic_DNA"/>
</dbReference>
<dbReference type="GO" id="GO:0030127">
    <property type="term" value="C:COPII vesicle coat"/>
    <property type="evidence" value="ECO:0007669"/>
    <property type="project" value="TreeGrafter"/>
</dbReference>
<dbReference type="PaxDb" id="7159-AAEL012240-PA"/>
<dbReference type="Pfam" id="PF00400">
    <property type="entry name" value="WD40"/>
    <property type="match status" value="6"/>
</dbReference>
<keyword evidence="5" id="KW-0813">Transport</keyword>
<reference evidence="16" key="2">
    <citation type="journal article" date="2007" name="Science">
        <title>Genome sequence of Aedes aegypti, a major arbovirus vector.</title>
        <authorList>
            <person name="Nene V."/>
            <person name="Wortman J.R."/>
            <person name="Lawson D."/>
            <person name="Haas B."/>
            <person name="Kodira C."/>
            <person name="Tu Z.J."/>
            <person name="Loftus B."/>
            <person name="Xi Z."/>
            <person name="Megy K."/>
            <person name="Grabherr M."/>
            <person name="Ren Q."/>
            <person name="Zdobnov E.M."/>
            <person name="Lobo N.F."/>
            <person name="Campbell K.S."/>
            <person name="Brown S.E."/>
            <person name="Bonaldo M.F."/>
            <person name="Zhu J."/>
            <person name="Sinkins S.P."/>
            <person name="Hogenkamp D.G."/>
            <person name="Amedeo P."/>
            <person name="Arensburger P."/>
            <person name="Atkinson P.W."/>
            <person name="Bidwell S."/>
            <person name="Biedler J."/>
            <person name="Birney E."/>
            <person name="Bruggner R.V."/>
            <person name="Costas J."/>
            <person name="Coy M.R."/>
            <person name="Crabtree J."/>
            <person name="Crawford M."/>
            <person name="Debruyn B."/>
            <person name="Decaprio D."/>
            <person name="Eiglmeier K."/>
            <person name="Eisenstadt E."/>
            <person name="El-Dorry H."/>
            <person name="Gelbart W.M."/>
            <person name="Gomes S.L."/>
            <person name="Hammond M."/>
            <person name="Hannick L.I."/>
            <person name="Hogan J.R."/>
            <person name="Holmes M.H."/>
            <person name="Jaffe D."/>
            <person name="Johnston J.S."/>
            <person name="Kennedy R.C."/>
            <person name="Koo H."/>
            <person name="Kravitz S."/>
            <person name="Kriventseva E.V."/>
            <person name="Kulp D."/>
            <person name="Labutti K."/>
            <person name="Lee E."/>
            <person name="Li S."/>
            <person name="Lovin D.D."/>
            <person name="Mao C."/>
            <person name="Mauceli E."/>
            <person name="Menck C.F."/>
            <person name="Miller J.R."/>
            <person name="Montgomery P."/>
            <person name="Mori A."/>
            <person name="Nascimento A.L."/>
            <person name="Naveira H.F."/>
            <person name="Nusbaum C."/>
            <person name="O'leary S."/>
            <person name="Orvis J."/>
            <person name="Pertea M."/>
            <person name="Quesneville H."/>
            <person name="Reidenbach K.R."/>
            <person name="Rogers Y.H."/>
            <person name="Roth C.W."/>
            <person name="Schneider J.R."/>
            <person name="Schatz M."/>
            <person name="Shumway M."/>
            <person name="Stanke M."/>
            <person name="Stinson E.O."/>
            <person name="Tubio J.M."/>
            <person name="Vanzee J.P."/>
            <person name="Verjovski-Almeida S."/>
            <person name="Werner D."/>
            <person name="White O."/>
            <person name="Wyder S."/>
            <person name="Zeng Q."/>
            <person name="Zhao Q."/>
            <person name="Zhao Y."/>
            <person name="Hill C.A."/>
            <person name="Raikhel A.S."/>
            <person name="Soares M.B."/>
            <person name="Knudson D.L."/>
            <person name="Lee N.H."/>
            <person name="Galagan J."/>
            <person name="Salzberg S.L."/>
            <person name="Paulsen I.T."/>
            <person name="Dimopoulos G."/>
            <person name="Collins F.H."/>
            <person name="Birren B."/>
            <person name="Fraser-Liggett C.M."/>
            <person name="Severson D.W."/>
        </authorList>
    </citation>
    <scope>NUCLEOTIDE SEQUENCE [LARGE SCALE GENOMIC DNA]</scope>
    <source>
        <strain evidence="16">Liverpool</strain>
    </source>
</reference>
<feature type="non-terminal residue" evidence="16">
    <location>
        <position position="1"/>
    </location>
</feature>
<dbReference type="GO" id="GO:0031080">
    <property type="term" value="C:nuclear pore outer ring"/>
    <property type="evidence" value="ECO:0007669"/>
    <property type="project" value="TreeGrafter"/>
</dbReference>
<accession>Q16MP1</accession>
<dbReference type="Proteomes" id="UP000682892">
    <property type="component" value="Unassembled WGS sequence"/>
</dbReference>
<feature type="repeat" description="WD" evidence="14">
    <location>
        <begin position="53"/>
        <end position="87"/>
    </location>
</feature>
<dbReference type="AlphaFoldDB" id="Q16MP1"/>
<evidence type="ECO:0000256" key="14">
    <source>
        <dbReference type="PROSITE-ProRule" id="PRU00221"/>
    </source>
</evidence>
<dbReference type="PhylomeDB" id="Q16MP1"/>
<dbReference type="InterPro" id="IPR037363">
    <property type="entry name" value="Sec13/Seh1_fam"/>
</dbReference>
<dbReference type="PANTHER" id="PTHR11024">
    <property type="entry name" value="NUCLEAR PORE COMPLEX PROTEIN SEC13 / SEH1 FAMILY MEMBER"/>
    <property type="match status" value="1"/>
</dbReference>
<dbReference type="STRING" id="7159.Q16MP1"/>
<keyword evidence="8" id="KW-0509">mRNA transport</keyword>
<feature type="compositionally biased region" description="Low complexity" evidence="15">
    <location>
        <begin position="314"/>
        <end position="332"/>
    </location>
</feature>
<evidence type="ECO:0000256" key="11">
    <source>
        <dbReference type="ARBA" id="ARBA00023132"/>
    </source>
</evidence>
<dbReference type="Gene3D" id="2.130.10.10">
    <property type="entry name" value="YVTN repeat-like/Quinoprotein amine dehydrogenase"/>
    <property type="match status" value="1"/>
</dbReference>
<keyword evidence="6 14" id="KW-0853">WD repeat</keyword>
<dbReference type="GO" id="GO:0032008">
    <property type="term" value="P:positive regulation of TOR signaling"/>
    <property type="evidence" value="ECO:0007669"/>
    <property type="project" value="TreeGrafter"/>
</dbReference>
<dbReference type="GO" id="GO:0005764">
    <property type="term" value="C:lysosome"/>
    <property type="evidence" value="ECO:0007669"/>
    <property type="project" value="UniProtKB-SubCell"/>
</dbReference>
<dbReference type="VEuPathDB" id="VectorBase:AAEL025078"/>
<keyword evidence="7" id="KW-0677">Repeat</keyword>
<dbReference type="FunFam" id="2.130.10.10:FF:000017">
    <property type="entry name" value="SEC13 homolog (S. cerevisiae)"/>
    <property type="match status" value="1"/>
</dbReference>
<evidence type="ECO:0000256" key="6">
    <source>
        <dbReference type="ARBA" id="ARBA00022574"/>
    </source>
</evidence>
<protein>
    <recommendedName>
        <fullName evidence="4">Protein SEC13 homolog</fullName>
    </recommendedName>
</protein>
<evidence type="ECO:0000256" key="13">
    <source>
        <dbReference type="ARBA" id="ARBA00023242"/>
    </source>
</evidence>
<proteinExistence type="inferred from homology"/>
<evidence type="ECO:0000256" key="8">
    <source>
        <dbReference type="ARBA" id="ARBA00022816"/>
    </source>
</evidence>
<feature type="repeat" description="WD" evidence="14">
    <location>
        <begin position="209"/>
        <end position="245"/>
    </location>
</feature>
<evidence type="ECO:0000256" key="2">
    <source>
        <dbReference type="ARBA" id="ARBA00004567"/>
    </source>
</evidence>